<organism evidence="1 2">
    <name type="scientific">Panagrolaimus sp. PS1159</name>
    <dbReference type="NCBI Taxonomy" id="55785"/>
    <lineage>
        <taxon>Eukaryota</taxon>
        <taxon>Metazoa</taxon>
        <taxon>Ecdysozoa</taxon>
        <taxon>Nematoda</taxon>
        <taxon>Chromadorea</taxon>
        <taxon>Rhabditida</taxon>
        <taxon>Tylenchina</taxon>
        <taxon>Panagrolaimomorpha</taxon>
        <taxon>Panagrolaimoidea</taxon>
        <taxon>Panagrolaimidae</taxon>
        <taxon>Panagrolaimus</taxon>
    </lineage>
</organism>
<dbReference type="Proteomes" id="UP000887580">
    <property type="component" value="Unplaced"/>
</dbReference>
<evidence type="ECO:0000313" key="1">
    <source>
        <dbReference type="Proteomes" id="UP000887580"/>
    </source>
</evidence>
<dbReference type="WBParaSite" id="PS1159_v2.g18954.t1">
    <property type="protein sequence ID" value="PS1159_v2.g18954.t1"/>
    <property type="gene ID" value="PS1159_v2.g18954"/>
</dbReference>
<proteinExistence type="predicted"/>
<name>A0AC35FM73_9BILA</name>
<evidence type="ECO:0000313" key="2">
    <source>
        <dbReference type="WBParaSite" id="PS1159_v2.g18954.t1"/>
    </source>
</evidence>
<sequence length="163" mass="18254">MYSFIVFVSCIFAYISFSDATCFSNQTHGNAAVFSVHQRSASDDYNKYCINLVIRLQADNDNVMEYHIQDYENVAKSFLLQLNSTIRNRININCASNQNVQTGDNSVAYSYNCCEDTNTNGVQCPDPKLVPIITTTTSTTTTTTTPQLHNPNNLQQAIQQSIK</sequence>
<protein>
    <submittedName>
        <fullName evidence="2">Uncharacterized protein</fullName>
    </submittedName>
</protein>
<reference evidence="2" key="1">
    <citation type="submission" date="2022-11" db="UniProtKB">
        <authorList>
            <consortium name="WormBaseParasite"/>
        </authorList>
    </citation>
    <scope>IDENTIFICATION</scope>
</reference>
<accession>A0AC35FM73</accession>